<keyword evidence="2" id="KW-0132">Cell division</keyword>
<keyword evidence="2" id="KW-0131">Cell cycle</keyword>
<dbReference type="AlphaFoldDB" id="A0A210PTL3"/>
<dbReference type="EMBL" id="NEDP02005506">
    <property type="protein sequence ID" value="OWF39839.1"/>
    <property type="molecule type" value="Genomic_DNA"/>
</dbReference>
<organism evidence="2 3">
    <name type="scientific">Mizuhopecten yessoensis</name>
    <name type="common">Japanese scallop</name>
    <name type="synonym">Patinopecten yessoensis</name>
    <dbReference type="NCBI Taxonomy" id="6573"/>
    <lineage>
        <taxon>Eukaryota</taxon>
        <taxon>Metazoa</taxon>
        <taxon>Spiralia</taxon>
        <taxon>Lophotrochozoa</taxon>
        <taxon>Mollusca</taxon>
        <taxon>Bivalvia</taxon>
        <taxon>Autobranchia</taxon>
        <taxon>Pteriomorphia</taxon>
        <taxon>Pectinida</taxon>
        <taxon>Pectinoidea</taxon>
        <taxon>Pectinidae</taxon>
        <taxon>Mizuhopecten</taxon>
    </lineage>
</organism>
<proteinExistence type="predicted"/>
<dbReference type="PANTHER" id="PTHR34756">
    <property type="entry name" value="CELL DIVISION CYCLE-ASSOCIATED PROTEIN 3"/>
    <property type="match status" value="1"/>
</dbReference>
<dbReference type="PANTHER" id="PTHR34756:SF1">
    <property type="entry name" value="CELL DIVISION CYCLE-ASSOCIATED PROTEIN 3"/>
    <property type="match status" value="1"/>
</dbReference>
<feature type="region of interest" description="Disordered" evidence="1">
    <location>
        <begin position="1"/>
        <end position="63"/>
    </location>
</feature>
<accession>A0A210PTL3</accession>
<gene>
    <name evidence="2" type="ORF">KP79_PYT21762</name>
</gene>
<sequence length="220" mass="24880">MGMANSKTDFGEGEMITPPRTGTHKRVMDHEFDPRSPSVAITRTPIVVEKTPESLLDPRSPSGGIVRTPIITIMPESRLTQDKVPLMPNLVDEGADDQDDKLEDTDELLREFDSLHQMSIAEKISSEDAVQYVYKDQIETTVHRKPVKPTQPKQLFPKRPISLNKDNTRSPLATRTVDMNSPRVIIHKKQTKRLETAKSCVQEVIGSGRYCVQEKENVEY</sequence>
<dbReference type="InterPro" id="IPR038832">
    <property type="entry name" value="CDCA3"/>
</dbReference>
<keyword evidence="3" id="KW-1185">Reference proteome</keyword>
<name>A0A210PTL3_MIZYE</name>
<protein>
    <submittedName>
        <fullName evidence="2">Cell division cycle-associated protein 3</fullName>
    </submittedName>
</protein>
<dbReference type="Proteomes" id="UP000242188">
    <property type="component" value="Unassembled WGS sequence"/>
</dbReference>
<evidence type="ECO:0000313" key="3">
    <source>
        <dbReference type="Proteomes" id="UP000242188"/>
    </source>
</evidence>
<evidence type="ECO:0000256" key="1">
    <source>
        <dbReference type="SAM" id="MobiDB-lite"/>
    </source>
</evidence>
<comment type="caution">
    <text evidence="2">The sequence shown here is derived from an EMBL/GenBank/DDBJ whole genome shotgun (WGS) entry which is preliminary data.</text>
</comment>
<reference evidence="2 3" key="1">
    <citation type="journal article" date="2017" name="Nat. Ecol. Evol.">
        <title>Scallop genome provides insights into evolution of bilaterian karyotype and development.</title>
        <authorList>
            <person name="Wang S."/>
            <person name="Zhang J."/>
            <person name="Jiao W."/>
            <person name="Li J."/>
            <person name="Xun X."/>
            <person name="Sun Y."/>
            <person name="Guo X."/>
            <person name="Huan P."/>
            <person name="Dong B."/>
            <person name="Zhang L."/>
            <person name="Hu X."/>
            <person name="Sun X."/>
            <person name="Wang J."/>
            <person name="Zhao C."/>
            <person name="Wang Y."/>
            <person name="Wang D."/>
            <person name="Huang X."/>
            <person name="Wang R."/>
            <person name="Lv J."/>
            <person name="Li Y."/>
            <person name="Zhang Z."/>
            <person name="Liu B."/>
            <person name="Lu W."/>
            <person name="Hui Y."/>
            <person name="Liang J."/>
            <person name="Zhou Z."/>
            <person name="Hou R."/>
            <person name="Li X."/>
            <person name="Liu Y."/>
            <person name="Li H."/>
            <person name="Ning X."/>
            <person name="Lin Y."/>
            <person name="Zhao L."/>
            <person name="Xing Q."/>
            <person name="Dou J."/>
            <person name="Li Y."/>
            <person name="Mao J."/>
            <person name="Guo H."/>
            <person name="Dou H."/>
            <person name="Li T."/>
            <person name="Mu C."/>
            <person name="Jiang W."/>
            <person name="Fu Q."/>
            <person name="Fu X."/>
            <person name="Miao Y."/>
            <person name="Liu J."/>
            <person name="Yu Q."/>
            <person name="Li R."/>
            <person name="Liao H."/>
            <person name="Li X."/>
            <person name="Kong Y."/>
            <person name="Jiang Z."/>
            <person name="Chourrout D."/>
            <person name="Li R."/>
            <person name="Bao Z."/>
        </authorList>
    </citation>
    <scope>NUCLEOTIDE SEQUENCE [LARGE SCALE GENOMIC DNA]</scope>
    <source>
        <strain evidence="2 3">PY_sf001</strain>
    </source>
</reference>
<evidence type="ECO:0000313" key="2">
    <source>
        <dbReference type="EMBL" id="OWF39839.1"/>
    </source>
</evidence>
<dbReference type="OrthoDB" id="6337960at2759"/>
<dbReference type="GO" id="GO:0051301">
    <property type="term" value="P:cell division"/>
    <property type="evidence" value="ECO:0007669"/>
    <property type="project" value="UniProtKB-KW"/>
</dbReference>
<feature type="region of interest" description="Disordered" evidence="1">
    <location>
        <begin position="145"/>
        <end position="173"/>
    </location>
</feature>